<evidence type="ECO:0000313" key="2">
    <source>
        <dbReference type="EMBL" id="WAR12008.1"/>
    </source>
</evidence>
<feature type="non-terminal residue" evidence="2">
    <location>
        <position position="1"/>
    </location>
</feature>
<feature type="compositionally biased region" description="Polar residues" evidence="1">
    <location>
        <begin position="208"/>
        <end position="220"/>
    </location>
</feature>
<sequence>MGEMLTLNSAHNFGIYTKSGKRTIFQIDFSDRKISLIERGKIGKCYDFRFLEQYDSEDNLHIVLRFRGNKSLEFDADTAEEKYTICRLLGGDAGEAAIQARLSTKRQIVKEGIIEKKGNTKIPTWSRRRLQTALNLVQLWENSTTLTLNGQSGFSVSVRDRAYHFKVIGEKGVNAEEERKRWIVAFQQASQRKRATFLLLEMKNQNQNRQGGILPQNSTDDSFEDPGYYNQGGGRGTGSSSGSNSSREVLDGLE</sequence>
<gene>
    <name evidence="2" type="ORF">MAR_026188</name>
    <name evidence="3" type="ORF">MAR_026281</name>
</gene>
<reference evidence="2" key="1">
    <citation type="submission" date="2022-11" db="EMBL/GenBank/DDBJ databases">
        <title>Centuries of genome instability and evolution in soft-shell clam transmissible cancer (bioRxiv).</title>
        <authorList>
            <person name="Hart S.F.M."/>
            <person name="Yonemitsu M.A."/>
            <person name="Giersch R.M."/>
            <person name="Beal B.F."/>
            <person name="Arriagada G."/>
            <person name="Davis B.W."/>
            <person name="Ostrander E.A."/>
            <person name="Goff S.P."/>
            <person name="Metzger M.J."/>
        </authorList>
    </citation>
    <scope>NUCLEOTIDE SEQUENCE</scope>
    <source>
        <strain evidence="2">MELC-2E11</strain>
        <tissue evidence="2">Siphon/mantle</tissue>
    </source>
</reference>
<dbReference type="SUPFAM" id="SSF50729">
    <property type="entry name" value="PH domain-like"/>
    <property type="match status" value="1"/>
</dbReference>
<evidence type="ECO:0008006" key="5">
    <source>
        <dbReference type="Google" id="ProtNLM"/>
    </source>
</evidence>
<name>A0ABY7ETX8_MYAAR</name>
<evidence type="ECO:0000256" key="1">
    <source>
        <dbReference type="SAM" id="MobiDB-lite"/>
    </source>
</evidence>
<feature type="region of interest" description="Disordered" evidence="1">
    <location>
        <begin position="208"/>
        <end position="254"/>
    </location>
</feature>
<proteinExistence type="predicted"/>
<protein>
    <recommendedName>
        <fullName evidence="5">PH domain-containing protein</fullName>
    </recommendedName>
</protein>
<keyword evidence="4" id="KW-1185">Reference proteome</keyword>
<organism evidence="2 4">
    <name type="scientific">Mya arenaria</name>
    <name type="common">Soft-shell clam</name>
    <dbReference type="NCBI Taxonomy" id="6604"/>
    <lineage>
        <taxon>Eukaryota</taxon>
        <taxon>Metazoa</taxon>
        <taxon>Spiralia</taxon>
        <taxon>Lophotrochozoa</taxon>
        <taxon>Mollusca</taxon>
        <taxon>Bivalvia</taxon>
        <taxon>Autobranchia</taxon>
        <taxon>Heteroconchia</taxon>
        <taxon>Euheterodonta</taxon>
        <taxon>Imparidentia</taxon>
        <taxon>Neoheterodontei</taxon>
        <taxon>Myida</taxon>
        <taxon>Myoidea</taxon>
        <taxon>Myidae</taxon>
        <taxon>Mya</taxon>
    </lineage>
</organism>
<evidence type="ECO:0000313" key="3">
    <source>
        <dbReference type="EMBL" id="WAR12101.1"/>
    </source>
</evidence>
<dbReference type="Proteomes" id="UP001164746">
    <property type="component" value="Chromosome 8"/>
</dbReference>
<dbReference type="EMBL" id="CP111019">
    <property type="protein sequence ID" value="WAR12101.1"/>
    <property type="molecule type" value="Genomic_DNA"/>
</dbReference>
<feature type="compositionally biased region" description="Gly residues" evidence="1">
    <location>
        <begin position="230"/>
        <end position="239"/>
    </location>
</feature>
<dbReference type="EMBL" id="CP111019">
    <property type="protein sequence ID" value="WAR12008.1"/>
    <property type="molecule type" value="Genomic_DNA"/>
</dbReference>
<accession>A0ABY7ETX8</accession>
<evidence type="ECO:0000313" key="4">
    <source>
        <dbReference type="Proteomes" id="UP001164746"/>
    </source>
</evidence>